<organism evidence="8">
    <name type="scientific">Candidatus Methanogaster sp. ANME-2c ERB4</name>
    <dbReference type="NCBI Taxonomy" id="2759911"/>
    <lineage>
        <taxon>Archaea</taxon>
        <taxon>Methanobacteriati</taxon>
        <taxon>Methanobacteriota</taxon>
        <taxon>Stenosarchaea group</taxon>
        <taxon>Methanomicrobia</taxon>
        <taxon>Methanosarcinales</taxon>
        <taxon>ANME-2 cluster</taxon>
        <taxon>Candidatus Methanogasteraceae</taxon>
        <taxon>Candidatus Methanogaster</taxon>
    </lineage>
</organism>
<dbReference type="InterPro" id="IPR036167">
    <property type="entry name" value="tRNA_intron_Endo_cat-like_sf"/>
</dbReference>
<dbReference type="InterPro" id="IPR006676">
    <property type="entry name" value="tRNA_splic"/>
</dbReference>
<dbReference type="SUPFAM" id="SSF55267">
    <property type="entry name" value="tRNA-intron endonuclease N-terminal domain-like"/>
    <property type="match status" value="2"/>
</dbReference>
<dbReference type="AlphaFoldDB" id="A0A7G9YIX1"/>
<dbReference type="NCBIfam" id="TIGR00324">
    <property type="entry name" value="endA"/>
    <property type="match status" value="2"/>
</dbReference>
<dbReference type="GO" id="GO:0006388">
    <property type="term" value="P:tRNA splicing, via endonucleolytic cleavage and ligation"/>
    <property type="evidence" value="ECO:0007669"/>
    <property type="project" value="UniProtKB-UniRule"/>
</dbReference>
<comment type="function">
    <text evidence="3">Endonuclease that removes tRNA introns. Cleaves pre-tRNA at the 5'- and 3'-splice sites to release the intron. The products are an intron and two tRNA half-molecules bearing 2',3' cyclic phosphate and 5'-OH termini. Recognizes a pseudosymmetric substrate in which 2 bulged loops of 3 bases are separated by a stem of 4 bp.</text>
</comment>
<comment type="function">
    <text evidence="4">Endonuclease that removes tRNA introns. Cleaves pre-tRNA at the 5' and 3' splice sites to release the intron. The products are an intron and two tRNA half-molecules bearing 2',3' cyclic phosphate and 5'-OH termini. Recognizes a pseudosymmetric substrate in which 2 bulged loops of 3 bases are separated by a stem of 4 bp.</text>
</comment>
<dbReference type="SUPFAM" id="SSF53032">
    <property type="entry name" value="tRNA-intron endonuclease catalytic domain-like"/>
    <property type="match status" value="2"/>
</dbReference>
<dbReference type="Gene3D" id="3.40.1350.10">
    <property type="match status" value="1"/>
</dbReference>
<accession>A0A7G9YIX1</accession>
<keyword evidence="1 4" id="KW-0819">tRNA processing</keyword>
<comment type="subunit">
    <text evidence="4">Homodimer.</text>
</comment>
<dbReference type="PANTHER" id="PTHR21227">
    <property type="entry name" value="TRNA-SPLICING ENDONUCLEASE SUBUNIT SEN2"/>
    <property type="match status" value="1"/>
</dbReference>
<feature type="coiled-coil region" evidence="5">
    <location>
        <begin position="128"/>
        <end position="155"/>
    </location>
</feature>
<comment type="similarity">
    <text evidence="4">Belongs to the tRNA-intron endonuclease family. Archaeal long subfamily.</text>
</comment>
<sequence>MECELRDDVLTAGSEAVEELYDRGFYGRVKDGKLELSLIEGAYLLSRGKIEIFSDRKALDFKTFFEIASERIKDFELGYIVFKDLRERGYYTKMSPIGFRLYPRGGHPGKTPAHVFVYVISERAHLPLQRMISELNRAENARKRLILAIVDEESDITFYELKNIIMSGGQAEPDVGGAGTPAAASLINDRTIVWEPDIADFLHQNYFFGKKLDELRLQLSLVESGYLLSRKWIRIEHKNAAEFNEYAEGVEPGYTLKYMVYSNLRDRGFVVKTGFKFGTHFRVYKKFKTDAHSEYLVHTIASDYVFALPELSRAVRIANTVHKRMVFGYPDDATSDKTGDETGGVDYVEIGWIRL</sequence>
<dbReference type="GO" id="GO:0003676">
    <property type="term" value="F:nucleic acid binding"/>
    <property type="evidence" value="ECO:0007669"/>
    <property type="project" value="InterPro"/>
</dbReference>
<comment type="catalytic activity">
    <reaction evidence="4">
        <text>pretRNA = a 3'-half-tRNA molecule with a 5'-OH end + a 5'-half-tRNA molecule with a 2',3'-cyclic phosphate end + an intron with a 2',3'-cyclic phosphate and a 5'-hydroxyl terminus.</text>
        <dbReference type="EC" id="4.6.1.16"/>
    </reaction>
</comment>
<dbReference type="InterPro" id="IPR023516">
    <property type="entry name" value="tRNA_splic_arch_long"/>
</dbReference>
<evidence type="ECO:0000259" key="6">
    <source>
        <dbReference type="Pfam" id="PF01974"/>
    </source>
</evidence>
<protein>
    <recommendedName>
        <fullName evidence="4">tRNA-splicing endonuclease</fullName>
        <ecNumber evidence="4">4.6.1.16</ecNumber>
    </recommendedName>
    <alternativeName>
        <fullName evidence="4">tRNA-intron endonuclease</fullName>
    </alternativeName>
</protein>
<evidence type="ECO:0000259" key="7">
    <source>
        <dbReference type="Pfam" id="PF02778"/>
    </source>
</evidence>
<feature type="domain" description="tRNA intron endonuclease catalytic" evidence="6">
    <location>
        <begin position="75"/>
        <end position="158"/>
    </location>
</feature>
<dbReference type="Pfam" id="PF01974">
    <property type="entry name" value="tRNA_int_endo"/>
    <property type="match status" value="2"/>
</dbReference>
<evidence type="ECO:0000256" key="3">
    <source>
        <dbReference type="ARBA" id="ARBA00024798"/>
    </source>
</evidence>
<dbReference type="EC" id="4.6.1.16" evidence="4"/>
<evidence type="ECO:0000256" key="4">
    <source>
        <dbReference type="HAMAP-Rule" id="MF_01834"/>
    </source>
</evidence>
<evidence type="ECO:0000313" key="8">
    <source>
        <dbReference type="EMBL" id="QNO47955.1"/>
    </source>
</evidence>
<proteinExistence type="inferred from homology"/>
<feature type="domain" description="tRNA intron endonuclease N-terminal" evidence="7">
    <location>
        <begin position="1"/>
        <end position="65"/>
    </location>
</feature>
<feature type="active site" evidence="4">
    <location>
        <position position="323"/>
    </location>
</feature>
<feature type="domain" description="tRNA intron endonuclease N-terminal" evidence="7">
    <location>
        <begin position="184"/>
        <end position="240"/>
    </location>
</feature>
<reference evidence="8" key="1">
    <citation type="submission" date="2020-06" db="EMBL/GenBank/DDBJ databases">
        <title>Unique genomic features of the anaerobic methanotrophic archaea.</title>
        <authorList>
            <person name="Chadwick G.L."/>
            <person name="Skennerton C.T."/>
            <person name="Laso-Perez R."/>
            <person name="Leu A.O."/>
            <person name="Speth D.R."/>
            <person name="Yu H."/>
            <person name="Morgan-Lang C."/>
            <person name="Hatzenpichler R."/>
            <person name="Goudeau D."/>
            <person name="Malmstrom R."/>
            <person name="Brazelton W.J."/>
            <person name="Woyke T."/>
            <person name="Hallam S.J."/>
            <person name="Tyson G.W."/>
            <person name="Wegener G."/>
            <person name="Boetius A."/>
            <person name="Orphan V."/>
        </authorList>
    </citation>
    <scope>NUCLEOTIDE SEQUENCE</scope>
</reference>
<evidence type="ECO:0000256" key="2">
    <source>
        <dbReference type="ARBA" id="ARBA00023239"/>
    </source>
</evidence>
<dbReference type="InterPro" id="IPR011856">
    <property type="entry name" value="tRNA_endonuc-like_dom_sf"/>
</dbReference>
<feature type="active site" evidence="4">
    <location>
        <position position="292"/>
    </location>
</feature>
<dbReference type="GO" id="GO:0005737">
    <property type="term" value="C:cytoplasm"/>
    <property type="evidence" value="ECO:0007669"/>
    <property type="project" value="TreeGrafter"/>
</dbReference>
<dbReference type="GO" id="GO:0000213">
    <property type="term" value="F:tRNA-intron lyase activity"/>
    <property type="evidence" value="ECO:0007669"/>
    <property type="project" value="UniProtKB-UniRule"/>
</dbReference>
<keyword evidence="8" id="KW-0378">Hydrolase</keyword>
<keyword evidence="8" id="KW-0540">Nuclease</keyword>
<keyword evidence="2 4" id="KW-0456">Lyase</keyword>
<evidence type="ECO:0000256" key="1">
    <source>
        <dbReference type="ARBA" id="ARBA00022694"/>
    </source>
</evidence>
<evidence type="ECO:0000256" key="5">
    <source>
        <dbReference type="SAM" id="Coils"/>
    </source>
</evidence>
<name>A0A7G9YIX1_9EURY</name>
<dbReference type="InterPro" id="IPR036740">
    <property type="entry name" value="tRNA_intron_Endonuc_N_sf"/>
</dbReference>
<dbReference type="Pfam" id="PF02778">
    <property type="entry name" value="tRNA_int_endo_N"/>
    <property type="match status" value="2"/>
</dbReference>
<dbReference type="EMBL" id="MT631283">
    <property type="protein sequence ID" value="QNO47955.1"/>
    <property type="molecule type" value="Genomic_DNA"/>
</dbReference>
<dbReference type="HAMAP" id="MF_01834">
    <property type="entry name" value="EndA_long"/>
    <property type="match status" value="1"/>
</dbReference>
<gene>
    <name evidence="4 8" type="primary">endA</name>
    <name evidence="8" type="ORF">DBNCDMDK_00043</name>
</gene>
<keyword evidence="8" id="KW-0255">Endonuclease</keyword>
<feature type="active site" evidence="4">
    <location>
        <position position="284"/>
    </location>
</feature>
<feature type="domain" description="tRNA intron endonuclease catalytic" evidence="6">
    <location>
        <begin position="256"/>
        <end position="333"/>
    </location>
</feature>
<dbReference type="InterPro" id="IPR006677">
    <property type="entry name" value="tRNA_intron_Endonuc_cat-like"/>
</dbReference>
<dbReference type="Gene3D" id="3.40.1350.150">
    <property type="match status" value="1"/>
</dbReference>
<dbReference type="CDD" id="cd22363">
    <property type="entry name" value="tRNA-intron_lyase_C"/>
    <property type="match status" value="2"/>
</dbReference>
<dbReference type="PANTHER" id="PTHR21227:SF0">
    <property type="entry name" value="TRNA-SPLICING ENDONUCLEASE SUBUNIT SEN2"/>
    <property type="match status" value="1"/>
</dbReference>
<dbReference type="Gene3D" id="3.40.1170.20">
    <property type="entry name" value="tRNA intron endonuclease, N-terminal domain"/>
    <property type="match status" value="1"/>
</dbReference>
<dbReference type="InterPro" id="IPR006678">
    <property type="entry name" value="tRNA_intron_Endonuc_N"/>
</dbReference>
<keyword evidence="5" id="KW-0175">Coiled coil</keyword>